<proteinExistence type="predicted"/>
<comment type="caution">
    <text evidence="1">The sequence shown here is derived from an EMBL/GenBank/DDBJ whole genome shotgun (WGS) entry which is preliminary data.</text>
</comment>
<reference evidence="1" key="1">
    <citation type="submission" date="2021-03" db="EMBL/GenBank/DDBJ databases">
        <authorList>
            <person name="Li Z."/>
            <person name="Yang C."/>
        </authorList>
    </citation>
    <scope>NUCLEOTIDE SEQUENCE</scope>
    <source>
        <strain evidence="1">Dzin_1.0</strain>
        <tissue evidence="1">Leaf</tissue>
    </source>
</reference>
<evidence type="ECO:0000313" key="1">
    <source>
        <dbReference type="EMBL" id="KAJ0980099.1"/>
    </source>
</evidence>
<sequence length="86" mass="9949">MRVYLPIGHLLSHWGCHVHLSLKHLTKQPSVSCLSGEIRIRFHTQAPIHPFSRTLYINRLELPRSSDALRPLLYFCAIFPVIPTLH</sequence>
<reference evidence="1" key="2">
    <citation type="journal article" date="2022" name="Hortic Res">
        <title>The genome of Dioscorea zingiberensis sheds light on the biosynthesis, origin and evolution of the medicinally important diosgenin saponins.</title>
        <authorList>
            <person name="Li Y."/>
            <person name="Tan C."/>
            <person name="Li Z."/>
            <person name="Guo J."/>
            <person name="Li S."/>
            <person name="Chen X."/>
            <person name="Wang C."/>
            <person name="Dai X."/>
            <person name="Yang H."/>
            <person name="Song W."/>
            <person name="Hou L."/>
            <person name="Xu J."/>
            <person name="Tong Z."/>
            <person name="Xu A."/>
            <person name="Yuan X."/>
            <person name="Wang W."/>
            <person name="Yang Q."/>
            <person name="Chen L."/>
            <person name="Sun Z."/>
            <person name="Wang K."/>
            <person name="Pan B."/>
            <person name="Chen J."/>
            <person name="Bao Y."/>
            <person name="Liu F."/>
            <person name="Qi X."/>
            <person name="Gang D.R."/>
            <person name="Wen J."/>
            <person name="Li J."/>
        </authorList>
    </citation>
    <scope>NUCLEOTIDE SEQUENCE</scope>
    <source>
        <strain evidence="1">Dzin_1.0</strain>
    </source>
</reference>
<name>A0A9D5CWC6_9LILI</name>
<organism evidence="1 2">
    <name type="scientific">Dioscorea zingiberensis</name>
    <dbReference type="NCBI Taxonomy" id="325984"/>
    <lineage>
        <taxon>Eukaryota</taxon>
        <taxon>Viridiplantae</taxon>
        <taxon>Streptophyta</taxon>
        <taxon>Embryophyta</taxon>
        <taxon>Tracheophyta</taxon>
        <taxon>Spermatophyta</taxon>
        <taxon>Magnoliopsida</taxon>
        <taxon>Liliopsida</taxon>
        <taxon>Dioscoreales</taxon>
        <taxon>Dioscoreaceae</taxon>
        <taxon>Dioscorea</taxon>
    </lineage>
</organism>
<dbReference type="AlphaFoldDB" id="A0A9D5CWC6"/>
<gene>
    <name evidence="1" type="ORF">J5N97_008354</name>
</gene>
<keyword evidence="2" id="KW-1185">Reference proteome</keyword>
<accession>A0A9D5CWC6</accession>
<evidence type="ECO:0000313" key="2">
    <source>
        <dbReference type="Proteomes" id="UP001085076"/>
    </source>
</evidence>
<dbReference type="Proteomes" id="UP001085076">
    <property type="component" value="Miscellaneous, Linkage group lg02"/>
</dbReference>
<protein>
    <submittedName>
        <fullName evidence="1">Uncharacterized protein</fullName>
    </submittedName>
</protein>
<dbReference type="EMBL" id="JAGGNH010000002">
    <property type="protein sequence ID" value="KAJ0980099.1"/>
    <property type="molecule type" value="Genomic_DNA"/>
</dbReference>